<evidence type="ECO:0000256" key="3">
    <source>
        <dbReference type="ARBA" id="ARBA00022857"/>
    </source>
</evidence>
<dbReference type="RefSeq" id="WP_023789018.1">
    <property type="nucleotide sequence ID" value="NC_022998.1"/>
</dbReference>
<dbReference type="InterPro" id="IPR002504">
    <property type="entry name" value="NADK"/>
</dbReference>
<dbReference type="GO" id="GO:0006741">
    <property type="term" value="P:NADP+ biosynthetic process"/>
    <property type="evidence" value="ECO:0007669"/>
    <property type="project" value="InterPro"/>
</dbReference>
<sequence>MFKFNVVKNDYDSTIKLSKELIEKLYLKGWVLEESNPNFVFVIGGDGTFLKAVAKYQNQLQKTKFIPFKLGGIGFYTNKNRVDDFEQILEMIEEETYSIYEYEVLEIKNGQNRFYATNEIKILNERTALYIDIFINNDYLETFHGTGLVISTSNGSTGYIKSTGGAVILPKNQMLYQLQELVPISTNKFRTLNSPIILNNSYKLNLKLESINELLICDTQVIKLIDKQISIKVSDIKVSVISHQCEKEQSEIKVLRDIFIKDKEKVI</sequence>
<keyword evidence="3" id="KW-0521">NADP</keyword>
<evidence type="ECO:0000256" key="5">
    <source>
        <dbReference type="ARBA" id="ARBA00047925"/>
    </source>
</evidence>
<reference evidence="6 7" key="1">
    <citation type="journal article" date="2014" name="Genome Announc.">
        <title>Complete Genome Sequence of Spiroplasma apis B31T (ATCC 33834), a Bacterium Associated with May Disease of Honeybees (Apis mellifera).</title>
        <authorList>
            <person name="Ku C."/>
            <person name="Lo W.S."/>
            <person name="Chen L.L."/>
            <person name="Kuo C.H."/>
        </authorList>
    </citation>
    <scope>NUCLEOTIDE SEQUENCE [LARGE SCALE GENOMIC DNA]</scope>
    <source>
        <strain evidence="6">B31</strain>
    </source>
</reference>
<dbReference type="Pfam" id="PF01513">
    <property type="entry name" value="NAD_kinase"/>
    <property type="match status" value="1"/>
</dbReference>
<dbReference type="STRING" id="1276258.SAPIS_v1c02380"/>
<dbReference type="GO" id="GO:0005524">
    <property type="term" value="F:ATP binding"/>
    <property type="evidence" value="ECO:0007669"/>
    <property type="project" value="UniProtKB-ARBA"/>
</dbReference>
<evidence type="ECO:0000313" key="7">
    <source>
        <dbReference type="Proteomes" id="UP000018550"/>
    </source>
</evidence>
<keyword evidence="2 6" id="KW-0418">Kinase</keyword>
<dbReference type="InterPro" id="IPR016064">
    <property type="entry name" value="NAD/diacylglycerol_kinase_sf"/>
</dbReference>
<dbReference type="PATRIC" id="fig|1276258.3.peg.232"/>
<dbReference type="PANTHER" id="PTHR20275">
    <property type="entry name" value="NAD KINASE"/>
    <property type="match status" value="1"/>
</dbReference>
<keyword evidence="1" id="KW-0808">Transferase</keyword>
<evidence type="ECO:0000256" key="1">
    <source>
        <dbReference type="ARBA" id="ARBA00022679"/>
    </source>
</evidence>
<accession>V5RHR8</accession>
<dbReference type="InterPro" id="IPR017438">
    <property type="entry name" value="ATP-NAD_kinase_N"/>
</dbReference>
<dbReference type="PANTHER" id="PTHR20275:SF0">
    <property type="entry name" value="NAD KINASE"/>
    <property type="match status" value="1"/>
</dbReference>
<dbReference type="SUPFAM" id="SSF111331">
    <property type="entry name" value="NAD kinase/diacylglycerol kinase-like"/>
    <property type="match status" value="1"/>
</dbReference>
<keyword evidence="4" id="KW-0520">NAD</keyword>
<evidence type="ECO:0000256" key="4">
    <source>
        <dbReference type="ARBA" id="ARBA00023027"/>
    </source>
</evidence>
<dbReference type="Proteomes" id="UP000018550">
    <property type="component" value="Chromosome"/>
</dbReference>
<evidence type="ECO:0000256" key="2">
    <source>
        <dbReference type="ARBA" id="ARBA00022777"/>
    </source>
</evidence>
<dbReference type="GO" id="GO:0051287">
    <property type="term" value="F:NAD binding"/>
    <property type="evidence" value="ECO:0007669"/>
    <property type="project" value="UniProtKB-ARBA"/>
</dbReference>
<keyword evidence="7" id="KW-1185">Reference proteome</keyword>
<organism evidence="6 7">
    <name type="scientific">Spiroplasma apis B31</name>
    <dbReference type="NCBI Taxonomy" id="1276258"/>
    <lineage>
        <taxon>Bacteria</taxon>
        <taxon>Bacillati</taxon>
        <taxon>Mycoplasmatota</taxon>
        <taxon>Mollicutes</taxon>
        <taxon>Entomoplasmatales</taxon>
        <taxon>Spiroplasmataceae</taxon>
        <taxon>Spiroplasma</taxon>
    </lineage>
</organism>
<dbReference type="EMBL" id="CP006682">
    <property type="protein sequence ID" value="AHB36084.1"/>
    <property type="molecule type" value="Genomic_DNA"/>
</dbReference>
<gene>
    <name evidence="6" type="primary">ppnK</name>
    <name evidence="6" type="ORF">SAPIS_v1c02380</name>
</gene>
<dbReference type="KEGG" id="sapi:SAPIS_v1c02380"/>
<dbReference type="Pfam" id="PF20143">
    <property type="entry name" value="NAD_kinase_C"/>
    <property type="match status" value="1"/>
</dbReference>
<dbReference type="AlphaFoldDB" id="V5RHR8"/>
<dbReference type="InterPro" id="IPR017437">
    <property type="entry name" value="ATP-NAD_kinase_PpnK-typ_C"/>
</dbReference>
<protein>
    <submittedName>
        <fullName evidence="6">Inorganic polyphosphate/ATP-NAD kinase</fullName>
    </submittedName>
</protein>
<dbReference type="eggNOG" id="COG0061">
    <property type="taxonomic scope" value="Bacteria"/>
</dbReference>
<dbReference type="Gene3D" id="2.60.200.30">
    <property type="entry name" value="Probable inorganic polyphosphate/atp-NAD kinase, domain 2"/>
    <property type="match status" value="1"/>
</dbReference>
<dbReference type="HOGENOM" id="CLU_008831_0_3_14"/>
<dbReference type="GO" id="GO:0003951">
    <property type="term" value="F:NAD+ kinase activity"/>
    <property type="evidence" value="ECO:0007669"/>
    <property type="project" value="UniProtKB-EC"/>
</dbReference>
<proteinExistence type="predicted"/>
<comment type="catalytic activity">
    <reaction evidence="5">
        <text>NAD(+) + ATP = ADP + NADP(+) + H(+)</text>
        <dbReference type="Rhea" id="RHEA:18629"/>
        <dbReference type="ChEBI" id="CHEBI:15378"/>
        <dbReference type="ChEBI" id="CHEBI:30616"/>
        <dbReference type="ChEBI" id="CHEBI:57540"/>
        <dbReference type="ChEBI" id="CHEBI:58349"/>
        <dbReference type="ChEBI" id="CHEBI:456216"/>
        <dbReference type="EC" id="2.7.1.23"/>
    </reaction>
</comment>
<name>V5RHR8_SPIAP</name>
<dbReference type="GO" id="GO:0019674">
    <property type="term" value="P:NAD+ metabolic process"/>
    <property type="evidence" value="ECO:0007669"/>
    <property type="project" value="InterPro"/>
</dbReference>
<evidence type="ECO:0000313" key="6">
    <source>
        <dbReference type="EMBL" id="AHB36084.1"/>
    </source>
</evidence>
<dbReference type="Gene3D" id="3.40.50.10330">
    <property type="entry name" value="Probable inorganic polyphosphate/atp-NAD kinase, domain 1"/>
    <property type="match status" value="1"/>
</dbReference>